<dbReference type="RefSeq" id="WP_165118426.1">
    <property type="nucleotide sequence ID" value="NZ_JAAKZG010000005.1"/>
</dbReference>
<reference evidence="1 2" key="1">
    <citation type="submission" date="2020-02" db="EMBL/GenBank/DDBJ databases">
        <title>Genome sequence of the type strain CGMCC 1.15528 of Mesorhizobium zhangyense.</title>
        <authorList>
            <person name="Gao J."/>
            <person name="Sun J."/>
        </authorList>
    </citation>
    <scope>NUCLEOTIDE SEQUENCE [LARGE SCALE GENOMIC DNA]</scope>
    <source>
        <strain evidence="1 2">CGMCC 1.15528</strain>
    </source>
</reference>
<evidence type="ECO:0000313" key="2">
    <source>
        <dbReference type="Proteomes" id="UP000481252"/>
    </source>
</evidence>
<dbReference type="Proteomes" id="UP000481252">
    <property type="component" value="Unassembled WGS sequence"/>
</dbReference>
<comment type="caution">
    <text evidence="1">The sequence shown here is derived from an EMBL/GenBank/DDBJ whole genome shotgun (WGS) entry which is preliminary data.</text>
</comment>
<sequence>MALQFPNRSRSYDDTARRIRFSGYDGMAEIAFFMEAGAFFPPAAAATESELLAAFDEARTSVYEAAQKAYARDRKNRHILTSADLR</sequence>
<dbReference type="EMBL" id="JAAKZG010000005">
    <property type="protein sequence ID" value="NGN42250.1"/>
    <property type="molecule type" value="Genomic_DNA"/>
</dbReference>
<dbReference type="Pfam" id="PF07369">
    <property type="entry name" value="DUF1488"/>
    <property type="match status" value="1"/>
</dbReference>
<name>A0A7C9VDI6_9HYPH</name>
<evidence type="ECO:0000313" key="1">
    <source>
        <dbReference type="EMBL" id="NGN42250.1"/>
    </source>
</evidence>
<gene>
    <name evidence="1" type="ORF">G6N74_14365</name>
</gene>
<dbReference type="InterPro" id="IPR009962">
    <property type="entry name" value="DUF1488"/>
</dbReference>
<organism evidence="1 2">
    <name type="scientific">Mesorhizobium zhangyense</name>
    <dbReference type="NCBI Taxonomy" id="1776730"/>
    <lineage>
        <taxon>Bacteria</taxon>
        <taxon>Pseudomonadati</taxon>
        <taxon>Pseudomonadota</taxon>
        <taxon>Alphaproteobacteria</taxon>
        <taxon>Hyphomicrobiales</taxon>
        <taxon>Phyllobacteriaceae</taxon>
        <taxon>Mesorhizobium</taxon>
    </lineage>
</organism>
<dbReference type="AlphaFoldDB" id="A0A7C9VDI6"/>
<accession>A0A7C9VDI6</accession>
<keyword evidence="2" id="KW-1185">Reference proteome</keyword>
<proteinExistence type="predicted"/>
<protein>
    <submittedName>
        <fullName evidence="1">DUF1488 domain-containing protein</fullName>
    </submittedName>
</protein>